<dbReference type="RefSeq" id="XP_064767755.1">
    <property type="nucleotide sequence ID" value="XM_064912858.1"/>
</dbReference>
<gene>
    <name evidence="11" type="ORF">BZA70DRAFT_279859</name>
</gene>
<evidence type="ECO:0000256" key="7">
    <source>
        <dbReference type="ARBA" id="ARBA00023180"/>
    </source>
</evidence>
<evidence type="ECO:0000256" key="5">
    <source>
        <dbReference type="ARBA" id="ARBA00022963"/>
    </source>
</evidence>
<feature type="signal peptide" evidence="9">
    <location>
        <begin position="1"/>
        <end position="18"/>
    </location>
</feature>
<sequence length="662" mass="71587">MRLSPVLLLASLLSSAYAESKAVPEADEADFASDLALAEAALAVRTVPKYFDERRLEKRTNPGGTYAPTYVSCPKDSSGDLKTLVREASSISNKENAYLDGRHAAINEYLPTYLNQLNMTDFDAETFLEDTNITIGIAFSGGGYRAMLSGAGFLAAFDNRTTNSTNDGHVGGLLQSATYIAGLSGGSWLVGSWAINGFPTIADLQGDEDVWDLSHSIINPDGWELWDTAEYWDYLLDAADAKRDAGFNISLTDYWGLGLANQLLNYTDGGPAVTFSDIRNQTLFKNFSMPYPLVVSDGRPYNTLIVSTNSSVYEFSPYEFGSWDPSAYAFIQTEYLGSTVDAGVPVNSSACVKGFDNAGFVIGTSATLFNQFILQLNSSGVSGLVYDAAVDILSDIGEDNDDVAPYQPNPFYGYNEDISYMYNETILNLVDGGEDYQNIPLVPLIQPSRGVDVIFAVDNSADTDYDWPSGWSLTATYDRQFGTQANGTKFPAVPDKNTFVGLNLTAQPTWFGCNASNITGTNGGTTVPLIVYLANHPLSYYSNTSTFKLSYETDEVEGMITNGYNVATQGNGTLDDTWAACIGCAIIHREVERRNATHTEQCQACLSKYCWDGTVLSSNATEETEEPDVEITSDNTGGAGMLSWKSAQWGVVALAIAVAAAL</sequence>
<dbReference type="PROSITE" id="PS51210">
    <property type="entry name" value="PLA2C"/>
    <property type="match status" value="1"/>
</dbReference>
<protein>
    <recommendedName>
        <fullName evidence="2 9">Lysophospholipase</fullName>
        <ecNumber evidence="2 9">3.1.1.5</ecNumber>
    </recommendedName>
</protein>
<feature type="chain" id="PRO_5045007610" description="Lysophospholipase" evidence="9">
    <location>
        <begin position="19"/>
        <end position="662"/>
    </location>
</feature>
<dbReference type="GeneID" id="90038370"/>
<evidence type="ECO:0000256" key="1">
    <source>
        <dbReference type="ARBA" id="ARBA00008780"/>
    </source>
</evidence>
<organism evidence="11 12">
    <name type="scientific">Myxozyma melibiosi</name>
    <dbReference type="NCBI Taxonomy" id="54550"/>
    <lineage>
        <taxon>Eukaryota</taxon>
        <taxon>Fungi</taxon>
        <taxon>Dikarya</taxon>
        <taxon>Ascomycota</taxon>
        <taxon>Saccharomycotina</taxon>
        <taxon>Lipomycetes</taxon>
        <taxon>Lipomycetales</taxon>
        <taxon>Lipomycetaceae</taxon>
        <taxon>Myxozyma</taxon>
    </lineage>
</organism>
<proteinExistence type="inferred from homology"/>
<keyword evidence="3 9" id="KW-0732">Signal</keyword>
<dbReference type="SUPFAM" id="SSF52151">
    <property type="entry name" value="FabD/lysophospholipase-like"/>
    <property type="match status" value="1"/>
</dbReference>
<evidence type="ECO:0000256" key="8">
    <source>
        <dbReference type="PROSITE-ProRule" id="PRU00555"/>
    </source>
</evidence>
<evidence type="ECO:0000313" key="12">
    <source>
        <dbReference type="Proteomes" id="UP001498771"/>
    </source>
</evidence>
<evidence type="ECO:0000259" key="10">
    <source>
        <dbReference type="PROSITE" id="PS51210"/>
    </source>
</evidence>
<evidence type="ECO:0000256" key="4">
    <source>
        <dbReference type="ARBA" id="ARBA00022801"/>
    </source>
</evidence>
<keyword evidence="7" id="KW-0325">Glycoprotein</keyword>
<dbReference type="EC" id="3.1.1.5" evidence="2 9"/>
<dbReference type="PANTHER" id="PTHR10728:SF33">
    <property type="entry name" value="LYSOPHOSPHOLIPASE 1-RELATED"/>
    <property type="match status" value="1"/>
</dbReference>
<dbReference type="SMART" id="SM00022">
    <property type="entry name" value="PLAc"/>
    <property type="match status" value="1"/>
</dbReference>
<keyword evidence="12" id="KW-1185">Reference proteome</keyword>
<dbReference type="InterPro" id="IPR016035">
    <property type="entry name" value="Acyl_Trfase/lysoPLipase"/>
</dbReference>
<feature type="domain" description="PLA2c" evidence="10">
    <location>
        <begin position="72"/>
        <end position="616"/>
    </location>
</feature>
<reference evidence="11 12" key="1">
    <citation type="submission" date="2024-03" db="EMBL/GenBank/DDBJ databases">
        <title>Genome-scale model development and genomic sequencing of the oleaginous clade Lipomyces.</title>
        <authorList>
            <consortium name="Lawrence Berkeley National Laboratory"/>
            <person name="Czajka J.J."/>
            <person name="Han Y."/>
            <person name="Kim J."/>
            <person name="Mondo S.J."/>
            <person name="Hofstad B.A."/>
            <person name="Robles A."/>
            <person name="Haridas S."/>
            <person name="Riley R."/>
            <person name="LaButti K."/>
            <person name="Pangilinan J."/>
            <person name="Andreopoulos W."/>
            <person name="Lipzen A."/>
            <person name="Yan J."/>
            <person name="Wang M."/>
            <person name="Ng V."/>
            <person name="Grigoriev I.V."/>
            <person name="Spatafora J.W."/>
            <person name="Magnuson J.K."/>
            <person name="Baker S.E."/>
            <person name="Pomraning K.R."/>
        </authorList>
    </citation>
    <scope>NUCLEOTIDE SEQUENCE [LARGE SCALE GENOMIC DNA]</scope>
    <source>
        <strain evidence="11 12">Phaff 52-87</strain>
    </source>
</reference>
<evidence type="ECO:0000256" key="9">
    <source>
        <dbReference type="RuleBase" id="RU362103"/>
    </source>
</evidence>
<dbReference type="Pfam" id="PF01735">
    <property type="entry name" value="PLA2_B"/>
    <property type="match status" value="1"/>
</dbReference>
<evidence type="ECO:0000313" key="11">
    <source>
        <dbReference type="EMBL" id="KAK7204722.1"/>
    </source>
</evidence>
<keyword evidence="4 8" id="KW-0378">Hydrolase</keyword>
<dbReference type="PANTHER" id="PTHR10728">
    <property type="entry name" value="CYTOSOLIC PHOSPHOLIPASE A2"/>
    <property type="match status" value="1"/>
</dbReference>
<accession>A0ABR1F4I7</accession>
<comment type="similarity">
    <text evidence="1 9">Belongs to the lysophospholipase family.</text>
</comment>
<evidence type="ECO:0000256" key="3">
    <source>
        <dbReference type="ARBA" id="ARBA00022729"/>
    </source>
</evidence>
<keyword evidence="6 8" id="KW-0443">Lipid metabolism</keyword>
<dbReference type="Proteomes" id="UP001498771">
    <property type="component" value="Unassembled WGS sequence"/>
</dbReference>
<name>A0ABR1F4I7_9ASCO</name>
<evidence type="ECO:0000256" key="2">
    <source>
        <dbReference type="ARBA" id="ARBA00013274"/>
    </source>
</evidence>
<keyword evidence="5 8" id="KW-0442">Lipid degradation</keyword>
<dbReference type="Gene3D" id="3.40.1090.10">
    <property type="entry name" value="Cytosolic phospholipase A2 catalytic domain"/>
    <property type="match status" value="1"/>
</dbReference>
<evidence type="ECO:0000256" key="6">
    <source>
        <dbReference type="ARBA" id="ARBA00023098"/>
    </source>
</evidence>
<dbReference type="EMBL" id="JBBJBU010000007">
    <property type="protein sequence ID" value="KAK7204722.1"/>
    <property type="molecule type" value="Genomic_DNA"/>
</dbReference>
<dbReference type="InterPro" id="IPR002642">
    <property type="entry name" value="LysoPLipase_cat_dom"/>
</dbReference>
<comment type="catalytic activity">
    <reaction evidence="9">
        <text>a 1-acyl-sn-glycero-3-phosphocholine + H2O = sn-glycerol 3-phosphocholine + a fatty acid + H(+)</text>
        <dbReference type="Rhea" id="RHEA:15177"/>
        <dbReference type="ChEBI" id="CHEBI:15377"/>
        <dbReference type="ChEBI" id="CHEBI:15378"/>
        <dbReference type="ChEBI" id="CHEBI:16870"/>
        <dbReference type="ChEBI" id="CHEBI:28868"/>
        <dbReference type="ChEBI" id="CHEBI:58168"/>
        <dbReference type="EC" id="3.1.1.5"/>
    </reaction>
</comment>
<comment type="caution">
    <text evidence="11">The sequence shown here is derived from an EMBL/GenBank/DDBJ whole genome shotgun (WGS) entry which is preliminary data.</text>
</comment>